<gene>
    <name evidence="2" type="ORF">CEUSTIGMA_g3623.t1</name>
</gene>
<dbReference type="OrthoDB" id="433512at2759"/>
<dbReference type="Gene3D" id="1.20.1250.20">
    <property type="entry name" value="MFS general substrate transporter like domains"/>
    <property type="match status" value="1"/>
</dbReference>
<dbReference type="Proteomes" id="UP000232323">
    <property type="component" value="Unassembled WGS sequence"/>
</dbReference>
<evidence type="ECO:0000256" key="1">
    <source>
        <dbReference type="SAM" id="Phobius"/>
    </source>
</evidence>
<keyword evidence="1" id="KW-0472">Membrane</keyword>
<protein>
    <submittedName>
        <fullName evidence="2">Uncharacterized protein</fullName>
    </submittedName>
</protein>
<feature type="transmembrane region" description="Helical" evidence="1">
    <location>
        <begin position="6"/>
        <end position="22"/>
    </location>
</feature>
<accession>A0A250WZQ8</accession>
<organism evidence="2 3">
    <name type="scientific">Chlamydomonas eustigma</name>
    <dbReference type="NCBI Taxonomy" id="1157962"/>
    <lineage>
        <taxon>Eukaryota</taxon>
        <taxon>Viridiplantae</taxon>
        <taxon>Chlorophyta</taxon>
        <taxon>core chlorophytes</taxon>
        <taxon>Chlorophyceae</taxon>
        <taxon>CS clade</taxon>
        <taxon>Chlamydomonadales</taxon>
        <taxon>Chlamydomonadaceae</taxon>
        <taxon>Chlamydomonas</taxon>
    </lineage>
</organism>
<dbReference type="AlphaFoldDB" id="A0A250WZQ8"/>
<dbReference type="EMBL" id="BEGY01000016">
    <property type="protein sequence ID" value="GAX76179.1"/>
    <property type="molecule type" value="Genomic_DNA"/>
</dbReference>
<keyword evidence="1" id="KW-1133">Transmembrane helix</keyword>
<keyword evidence="3" id="KW-1185">Reference proteome</keyword>
<evidence type="ECO:0000313" key="3">
    <source>
        <dbReference type="Proteomes" id="UP000232323"/>
    </source>
</evidence>
<keyword evidence="1" id="KW-0812">Transmembrane</keyword>
<dbReference type="InterPro" id="IPR036259">
    <property type="entry name" value="MFS_trans_sf"/>
</dbReference>
<reference evidence="2 3" key="1">
    <citation type="submission" date="2017-08" db="EMBL/GenBank/DDBJ databases">
        <title>Acidophilic green algal genome provides insights into adaptation to an acidic environment.</title>
        <authorList>
            <person name="Hirooka S."/>
            <person name="Hirose Y."/>
            <person name="Kanesaki Y."/>
            <person name="Higuchi S."/>
            <person name="Fujiwara T."/>
            <person name="Onuma R."/>
            <person name="Era A."/>
            <person name="Ohbayashi R."/>
            <person name="Uzuka A."/>
            <person name="Nozaki H."/>
            <person name="Yoshikawa H."/>
            <person name="Miyagishima S.Y."/>
        </authorList>
    </citation>
    <scope>NUCLEOTIDE SEQUENCE [LARGE SCALE GENOMIC DNA]</scope>
    <source>
        <strain evidence="2 3">NIES-2499</strain>
    </source>
</reference>
<comment type="caution">
    <text evidence="2">The sequence shown here is derived from an EMBL/GenBank/DDBJ whole genome shotgun (WGS) entry which is preliminary data.</text>
</comment>
<name>A0A250WZQ8_9CHLO</name>
<sequence length="157" mass="17970">MRCQTIGFFAMFIFYIVIYGAWSKMGGSGATVDGAKAMQVLYCLSSFFNQFGPNSTTCLVAGLDLEEYDRMQRCILKGRFKDYHGEALNPKHLSLWEIYVQRWHLQYNPELDREMFEAEIKEFALTDTMGQDQLKRSSLVTPEVLQLVERASQVGVG</sequence>
<evidence type="ECO:0000313" key="2">
    <source>
        <dbReference type="EMBL" id="GAX76179.1"/>
    </source>
</evidence>
<proteinExistence type="predicted"/>
<dbReference type="STRING" id="1157962.A0A250WZQ8"/>